<dbReference type="InterPro" id="IPR044925">
    <property type="entry name" value="His-Me_finger_sf"/>
</dbReference>
<evidence type="ECO:0000256" key="3">
    <source>
        <dbReference type="ARBA" id="ARBA00022723"/>
    </source>
</evidence>
<keyword evidence="10" id="KW-1185">Reference proteome</keyword>
<dbReference type="STRING" id="623744.A0A553MTP8"/>
<dbReference type="FunFam" id="4.10.410.20:FF:000001">
    <property type="entry name" value="Ectonucleotide pyrophosphatase/phosphodiesterase family member 2"/>
    <property type="match status" value="1"/>
</dbReference>
<dbReference type="PROSITE" id="PS00524">
    <property type="entry name" value="SMB_1"/>
    <property type="match status" value="1"/>
</dbReference>
<dbReference type="InterPro" id="IPR017850">
    <property type="entry name" value="Alkaline_phosphatase_core_sf"/>
</dbReference>
<dbReference type="InterPro" id="IPR002591">
    <property type="entry name" value="Phosphodiest/P_Trfase"/>
</dbReference>
<dbReference type="EMBL" id="SRMA01027276">
    <property type="protein sequence ID" value="TRY56571.1"/>
    <property type="molecule type" value="Genomic_DNA"/>
</dbReference>
<dbReference type="SUPFAM" id="SSF53649">
    <property type="entry name" value="Alkaline phosphatase-like"/>
    <property type="match status" value="1"/>
</dbReference>
<dbReference type="GO" id="GO:0034638">
    <property type="term" value="P:phosphatidylcholine catabolic process"/>
    <property type="evidence" value="ECO:0007669"/>
    <property type="project" value="TreeGrafter"/>
</dbReference>
<keyword evidence="3" id="KW-0479">Metal-binding</keyword>
<dbReference type="Pfam" id="PF01663">
    <property type="entry name" value="Phosphodiest"/>
    <property type="match status" value="1"/>
</dbReference>
<dbReference type="GO" id="GO:0047391">
    <property type="term" value="F:alkylglycerophosphoethanolamine phosphodiesterase activity"/>
    <property type="evidence" value="ECO:0007669"/>
    <property type="project" value="TreeGrafter"/>
</dbReference>
<evidence type="ECO:0000313" key="10">
    <source>
        <dbReference type="Proteomes" id="UP000316079"/>
    </source>
</evidence>
<dbReference type="InterPro" id="IPR036024">
    <property type="entry name" value="Somatomedin_B-like_dom_sf"/>
</dbReference>
<organism evidence="9 10">
    <name type="scientific">Danionella cerebrum</name>
    <dbReference type="NCBI Taxonomy" id="2873325"/>
    <lineage>
        <taxon>Eukaryota</taxon>
        <taxon>Metazoa</taxon>
        <taxon>Chordata</taxon>
        <taxon>Craniata</taxon>
        <taxon>Vertebrata</taxon>
        <taxon>Euteleostomi</taxon>
        <taxon>Actinopterygii</taxon>
        <taxon>Neopterygii</taxon>
        <taxon>Teleostei</taxon>
        <taxon>Ostariophysi</taxon>
        <taxon>Cypriniformes</taxon>
        <taxon>Danionidae</taxon>
        <taxon>Danioninae</taxon>
        <taxon>Danionella</taxon>
    </lineage>
</organism>
<dbReference type="AlphaFoldDB" id="A0A553MTP8"/>
<dbReference type="InterPro" id="IPR020821">
    <property type="entry name" value="ENPP1-3/EXOG-like_nuc-like"/>
</dbReference>
<keyword evidence="6" id="KW-0325">Glycoprotein</keyword>
<keyword evidence="4" id="KW-0378">Hydrolase</keyword>
<evidence type="ECO:0000256" key="6">
    <source>
        <dbReference type="ARBA" id="ARBA00023180"/>
    </source>
</evidence>
<feature type="region of interest" description="Disordered" evidence="7">
    <location>
        <begin position="680"/>
        <end position="707"/>
    </location>
</feature>
<protein>
    <recommendedName>
        <fullName evidence="8">SMB domain-containing protein</fullName>
    </recommendedName>
</protein>
<dbReference type="GO" id="GO:0005615">
    <property type="term" value="C:extracellular space"/>
    <property type="evidence" value="ECO:0007669"/>
    <property type="project" value="TreeGrafter"/>
</dbReference>
<comment type="subcellular location">
    <subcellularLocation>
        <location evidence="1">Secreted</location>
    </subcellularLocation>
</comment>
<reference evidence="9 10" key="1">
    <citation type="journal article" date="2019" name="Sci. Data">
        <title>Hybrid genome assembly and annotation of Danionella translucida.</title>
        <authorList>
            <person name="Kadobianskyi M."/>
            <person name="Schulze L."/>
            <person name="Schuelke M."/>
            <person name="Judkewitz B."/>
        </authorList>
    </citation>
    <scope>NUCLEOTIDE SEQUENCE [LARGE SCALE GENOMIC DNA]</scope>
    <source>
        <strain evidence="9 10">Bolton</strain>
    </source>
</reference>
<sequence>MDPLREQTTAGGIKGMFVVKYSHALIVPEVASDRIMEEVTSSKQGAYTRSFSDLDHYAAGNSSKLLSKLINTASCFTKHPRCYGDLITPFKLPVGHHEKYPSRLATRMRSAPQQSRAEPRERAEQRSTAILLQLRENHERGKSGKNAIENSSDPRSYASPGELERGGGRVLGVAVGHTRAPREFLLSLAAPGSRCVSGLLCALFWRQDVFRSIISKIGGVLVRTRYSLDHEPKARVVCVLILGVCEAYVFQAGQTSGEVDEAPPQSRAGGFECSEQRCGEPRNEEHACHCSDDCLERGDCCTNYKSLCAGHSSLRLRSVPARGPPGESSWLEDSCEEIPSPECPAGAPCAVSPAQGLYPESHGIVCNSMYDPVFKAHFRLKGREKLKHHWWGGQPIWITAEKQGVKAGTFFWPWVIPLERRILTILQWLNLPDDARPYVYAAHSEQPDTYGHILGPLSNELDNTLRKIDNIIGQLMNGLKQMNLHRCVNLILVGDHGMEEAHCERTEYLASYGLDVDSISLIPGSSGRIGRKHPHSSYDPKEIVANLTCKMPNQHFSPYLKQHLPKRLHYANNRRIEDVHLLMERKWHVAISPATCGFFGDHGFDNKINSMQTIFLGFGPSFRFQAEVPVFENIELYNVMCGEEPASVLDHVPLLCCDPGAAAAVYLLGLTPAPNNGTHGSLNSVLRNPSYTPSPPQEVTSPAPLSPPAEPVGELGCSCDEEVRHALGDRSTAMRGCGSLTLLCAQNNIDEASQAFAPELDARMNNVTHLPWARPAVLFLTSFAQLCHAHFCSGFSLDVSLPLWSAFTLPAQVELSGVSSSECVRVDPRLDLTYPHSCTALGPEQELTHGFLYPPDFCVTAECRFDASLITNTVPMYRAFKKVWGYLQRVFLPRLSQDHDGLNAMVGPIFDYDHDGVRDTEEKIRENAVDSIFVPTHFYCVVMSCEEANQTLEECEDLWTSSFILPHREENREICSGSSLDLLKLHTARLRDVELLTGLDFLRSTSLEYTRVLQLKTHMQTYEDEL</sequence>
<dbReference type="Gene3D" id="4.10.410.20">
    <property type="match status" value="1"/>
</dbReference>
<dbReference type="Pfam" id="PF01033">
    <property type="entry name" value="Somatomedin_B"/>
    <property type="match status" value="1"/>
</dbReference>
<dbReference type="GO" id="GO:0003676">
    <property type="term" value="F:nucleic acid binding"/>
    <property type="evidence" value="ECO:0007669"/>
    <property type="project" value="InterPro"/>
</dbReference>
<evidence type="ECO:0000256" key="5">
    <source>
        <dbReference type="ARBA" id="ARBA00023157"/>
    </source>
</evidence>
<gene>
    <name evidence="9" type="ORF">DNTS_008401</name>
</gene>
<keyword evidence="5" id="KW-1015">Disulfide bond</keyword>
<evidence type="ECO:0000256" key="2">
    <source>
        <dbReference type="ARBA" id="ARBA00022525"/>
    </source>
</evidence>
<comment type="caution">
    <text evidence="9">The sequence shown here is derived from an EMBL/GenBank/DDBJ whole genome shotgun (WGS) entry which is preliminary data.</text>
</comment>
<dbReference type="GO" id="GO:0005509">
    <property type="term" value="F:calcium ion binding"/>
    <property type="evidence" value="ECO:0007669"/>
    <property type="project" value="TreeGrafter"/>
</dbReference>
<evidence type="ECO:0000256" key="7">
    <source>
        <dbReference type="SAM" id="MobiDB-lite"/>
    </source>
</evidence>
<dbReference type="SUPFAM" id="SSF90188">
    <property type="entry name" value="Somatomedin B domain"/>
    <property type="match status" value="1"/>
</dbReference>
<dbReference type="Proteomes" id="UP000316079">
    <property type="component" value="Unassembled WGS sequence"/>
</dbReference>
<feature type="compositionally biased region" description="Polar residues" evidence="7">
    <location>
        <begin position="680"/>
        <end position="691"/>
    </location>
</feature>
<dbReference type="InterPro" id="IPR044929">
    <property type="entry name" value="DNA/RNA_non-sp_Endonuclease_sf"/>
</dbReference>
<dbReference type="SMART" id="SM00477">
    <property type="entry name" value="NUC"/>
    <property type="match status" value="1"/>
</dbReference>
<feature type="region of interest" description="Disordered" evidence="7">
    <location>
        <begin position="101"/>
        <end position="164"/>
    </location>
</feature>
<accession>A0A553MTP8</accession>
<evidence type="ECO:0000313" key="9">
    <source>
        <dbReference type="EMBL" id="TRY56571.1"/>
    </source>
</evidence>
<evidence type="ECO:0000259" key="8">
    <source>
        <dbReference type="PROSITE" id="PS50958"/>
    </source>
</evidence>
<dbReference type="SUPFAM" id="SSF54060">
    <property type="entry name" value="His-Me finger endonucleases"/>
    <property type="match status" value="1"/>
</dbReference>
<dbReference type="PANTHER" id="PTHR10151">
    <property type="entry name" value="ECTONUCLEOTIDE PYROPHOSPHATASE/PHOSPHODIESTERASE"/>
    <property type="match status" value="1"/>
</dbReference>
<dbReference type="CDD" id="cd16018">
    <property type="entry name" value="Enpp"/>
    <property type="match status" value="1"/>
</dbReference>
<dbReference type="GO" id="GO:0004622">
    <property type="term" value="F:phosphatidylcholine lysophospholipase activity"/>
    <property type="evidence" value="ECO:0007669"/>
    <property type="project" value="TreeGrafter"/>
</dbReference>
<dbReference type="InterPro" id="IPR001604">
    <property type="entry name" value="Endo_G_ENPP1-like_dom"/>
</dbReference>
<evidence type="ECO:0000256" key="4">
    <source>
        <dbReference type="ARBA" id="ARBA00022801"/>
    </source>
</evidence>
<name>A0A553MTP8_9TELE</name>
<dbReference type="Gene3D" id="3.40.720.10">
    <property type="entry name" value="Alkaline Phosphatase, subunit A"/>
    <property type="match status" value="1"/>
</dbReference>
<dbReference type="Gene3D" id="3.40.570.10">
    <property type="entry name" value="Extracellular Endonuclease, subunit A"/>
    <property type="match status" value="1"/>
</dbReference>
<feature type="domain" description="SMB" evidence="8">
    <location>
        <begin position="269"/>
        <end position="313"/>
    </location>
</feature>
<keyword evidence="2" id="KW-0964">Secreted</keyword>
<dbReference type="SMART" id="SM00892">
    <property type="entry name" value="Endonuclease_NS"/>
    <property type="match status" value="1"/>
</dbReference>
<dbReference type="GO" id="GO:0004528">
    <property type="term" value="F:phosphodiesterase I activity"/>
    <property type="evidence" value="ECO:0007669"/>
    <property type="project" value="TreeGrafter"/>
</dbReference>
<dbReference type="GO" id="GO:0008270">
    <property type="term" value="F:zinc ion binding"/>
    <property type="evidence" value="ECO:0007669"/>
    <property type="project" value="TreeGrafter"/>
</dbReference>
<dbReference type="InterPro" id="IPR001212">
    <property type="entry name" value="Somatomedin_B_dom"/>
</dbReference>
<dbReference type="OrthoDB" id="415411at2759"/>
<dbReference type="PROSITE" id="PS50958">
    <property type="entry name" value="SMB_2"/>
    <property type="match status" value="1"/>
</dbReference>
<evidence type="ECO:0000256" key="1">
    <source>
        <dbReference type="ARBA" id="ARBA00004613"/>
    </source>
</evidence>
<dbReference type="SMART" id="SM00201">
    <property type="entry name" value="SO"/>
    <property type="match status" value="1"/>
</dbReference>
<proteinExistence type="predicted"/>
<dbReference type="PANTHER" id="PTHR10151:SF128">
    <property type="entry name" value="ECTONUCLEOTIDE PYROPHOSPHATASE_PHOSPHODIESTERASE FAMILY MEMBER 2-LIKE"/>
    <property type="match status" value="1"/>
</dbReference>